<gene>
    <name evidence="2" type="ORF">AFUS01_LOCUS24141</name>
</gene>
<dbReference type="SMART" id="SM00408">
    <property type="entry name" value="IGc2"/>
    <property type="match status" value="1"/>
</dbReference>
<dbReference type="InterPro" id="IPR003599">
    <property type="entry name" value="Ig_sub"/>
</dbReference>
<evidence type="ECO:0000259" key="1">
    <source>
        <dbReference type="PROSITE" id="PS50835"/>
    </source>
</evidence>
<dbReference type="Pfam" id="PF13927">
    <property type="entry name" value="Ig_3"/>
    <property type="match status" value="1"/>
</dbReference>
<dbReference type="PROSITE" id="PS50835">
    <property type="entry name" value="IG_LIKE"/>
    <property type="match status" value="1"/>
</dbReference>
<dbReference type="InterPro" id="IPR007110">
    <property type="entry name" value="Ig-like_dom"/>
</dbReference>
<sequence length="113" mass="12490">PPKIMPFQFLSEYLQEGRRLAVSCQILEGDKPIEFTWLYQSMPISSSSAAGITVRIPDEYSSTLVIDSLTSAHNGEYTCVAENAAGKEHHTALLTVNGQYSSFAIFDFLPDVE</sequence>
<feature type="non-terminal residue" evidence="2">
    <location>
        <position position="1"/>
    </location>
</feature>
<keyword evidence="3" id="KW-1185">Reference proteome</keyword>
<comment type="caution">
    <text evidence="2">The sequence shown here is derived from an EMBL/GenBank/DDBJ whole genome shotgun (WGS) entry which is preliminary data.</text>
</comment>
<dbReference type="FunFam" id="2.60.40.10:FF:000333">
    <property type="entry name" value="Down syndrome cell adhesion molecule"/>
    <property type="match status" value="1"/>
</dbReference>
<dbReference type="AlphaFoldDB" id="A0A8J2L0T8"/>
<dbReference type="OrthoDB" id="6019866at2759"/>
<dbReference type="Proteomes" id="UP000708208">
    <property type="component" value="Unassembled WGS sequence"/>
</dbReference>
<dbReference type="SMART" id="SM00409">
    <property type="entry name" value="IG"/>
    <property type="match status" value="1"/>
</dbReference>
<accession>A0A8J2L0T8</accession>
<name>A0A8J2L0T8_9HEXA</name>
<proteinExistence type="predicted"/>
<evidence type="ECO:0000313" key="3">
    <source>
        <dbReference type="Proteomes" id="UP000708208"/>
    </source>
</evidence>
<feature type="domain" description="Ig-like" evidence="1">
    <location>
        <begin position="2"/>
        <end position="95"/>
    </location>
</feature>
<evidence type="ECO:0000313" key="2">
    <source>
        <dbReference type="EMBL" id="CAG7785523.1"/>
    </source>
</evidence>
<dbReference type="EMBL" id="CAJVCH010298077">
    <property type="protein sequence ID" value="CAG7785523.1"/>
    <property type="molecule type" value="Genomic_DNA"/>
</dbReference>
<reference evidence="2" key="1">
    <citation type="submission" date="2021-06" db="EMBL/GenBank/DDBJ databases">
        <authorList>
            <person name="Hodson N. C."/>
            <person name="Mongue J. A."/>
            <person name="Jaron S. K."/>
        </authorList>
    </citation>
    <scope>NUCLEOTIDE SEQUENCE</scope>
</reference>
<dbReference type="InterPro" id="IPR003598">
    <property type="entry name" value="Ig_sub2"/>
</dbReference>
<protein>
    <recommendedName>
        <fullName evidence="1">Ig-like domain-containing protein</fullName>
    </recommendedName>
</protein>
<feature type="non-terminal residue" evidence="2">
    <location>
        <position position="113"/>
    </location>
</feature>
<organism evidence="2 3">
    <name type="scientific">Allacma fusca</name>
    <dbReference type="NCBI Taxonomy" id="39272"/>
    <lineage>
        <taxon>Eukaryota</taxon>
        <taxon>Metazoa</taxon>
        <taxon>Ecdysozoa</taxon>
        <taxon>Arthropoda</taxon>
        <taxon>Hexapoda</taxon>
        <taxon>Collembola</taxon>
        <taxon>Symphypleona</taxon>
        <taxon>Sminthuridae</taxon>
        <taxon>Allacma</taxon>
    </lineage>
</organism>